<dbReference type="PROSITE" id="PS50805">
    <property type="entry name" value="KRAB"/>
    <property type="match status" value="1"/>
</dbReference>
<dbReference type="Pfam" id="PF01352">
    <property type="entry name" value="KRAB"/>
    <property type="match status" value="1"/>
</dbReference>
<name>A0A8C0HVH0_BALMU</name>
<dbReference type="Ensembl" id="ENSBMST00010006257.1">
    <property type="protein sequence ID" value="ENSBMSP00010005658.1"/>
    <property type="gene ID" value="ENSBMSG00010004201.1"/>
</dbReference>
<reference evidence="2" key="1">
    <citation type="submission" date="2023-09" db="UniProtKB">
        <authorList>
            <consortium name="Ensembl"/>
        </authorList>
    </citation>
    <scope>IDENTIFICATION</scope>
</reference>
<dbReference type="InterPro" id="IPR001909">
    <property type="entry name" value="KRAB"/>
</dbReference>
<evidence type="ECO:0000313" key="2">
    <source>
        <dbReference type="Ensembl" id="ENSBMSP00010005658.1"/>
    </source>
</evidence>
<dbReference type="OMA" id="HRTHKYI"/>
<dbReference type="GeneTree" id="ENSGT00940000162764"/>
<sequence length="87" mass="10144">LRLNLALSQGPVSFEDVTMGFTQEEWQHLDPAQRTLYRDVMLENYSHLISVGYCVTKPEVIFKLQQGEEPWIPALVESWFCQQQNTD</sequence>
<dbReference type="AlphaFoldDB" id="A0A8C0HVH0"/>
<proteinExistence type="predicted"/>
<organism evidence="2">
    <name type="scientific">Balaenoptera musculus</name>
    <name type="common">Blue whale</name>
    <dbReference type="NCBI Taxonomy" id="9771"/>
    <lineage>
        <taxon>Eukaryota</taxon>
        <taxon>Metazoa</taxon>
        <taxon>Chordata</taxon>
        <taxon>Craniata</taxon>
        <taxon>Vertebrata</taxon>
        <taxon>Euteleostomi</taxon>
        <taxon>Mammalia</taxon>
        <taxon>Eutheria</taxon>
        <taxon>Laurasiatheria</taxon>
        <taxon>Artiodactyla</taxon>
        <taxon>Whippomorpha</taxon>
        <taxon>Cetacea</taxon>
        <taxon>Mysticeti</taxon>
        <taxon>Balaenopteridae</taxon>
        <taxon>Balaenoptera</taxon>
    </lineage>
</organism>
<evidence type="ECO:0000259" key="1">
    <source>
        <dbReference type="PROSITE" id="PS50805"/>
    </source>
</evidence>
<dbReference type="PANTHER" id="PTHR23232">
    <property type="entry name" value="KRAB DOMAIN C2H2 ZINC FINGER"/>
    <property type="match status" value="1"/>
</dbReference>
<protein>
    <recommendedName>
        <fullName evidence="1">KRAB domain-containing protein</fullName>
    </recommendedName>
</protein>
<dbReference type="Gene3D" id="6.10.140.140">
    <property type="match status" value="1"/>
</dbReference>
<feature type="domain" description="KRAB" evidence="1">
    <location>
        <begin position="12"/>
        <end position="83"/>
    </location>
</feature>
<dbReference type="PANTHER" id="PTHR23232:SF131">
    <property type="entry name" value="KRAB DOMAIN-CONTAINING PROTEIN"/>
    <property type="match status" value="1"/>
</dbReference>
<dbReference type="GO" id="GO:0006355">
    <property type="term" value="P:regulation of DNA-templated transcription"/>
    <property type="evidence" value="ECO:0007669"/>
    <property type="project" value="InterPro"/>
</dbReference>
<dbReference type="CDD" id="cd07765">
    <property type="entry name" value="KRAB_A-box"/>
    <property type="match status" value="1"/>
</dbReference>
<dbReference type="SMART" id="SM00349">
    <property type="entry name" value="KRAB"/>
    <property type="match status" value="1"/>
</dbReference>
<dbReference type="SUPFAM" id="SSF109640">
    <property type="entry name" value="KRAB domain (Kruppel-associated box)"/>
    <property type="match status" value="1"/>
</dbReference>
<dbReference type="InterPro" id="IPR036051">
    <property type="entry name" value="KRAB_dom_sf"/>
</dbReference>
<dbReference type="InterPro" id="IPR050169">
    <property type="entry name" value="Krueppel_C2H2_ZnF"/>
</dbReference>
<accession>A0A8C0HVH0</accession>